<dbReference type="InterPro" id="IPR046982">
    <property type="entry name" value="BIN3/RVS161-like"/>
</dbReference>
<dbReference type="EMBL" id="JAQMWT010000362">
    <property type="protein sequence ID" value="KAJ8602986.1"/>
    <property type="molecule type" value="Genomic_DNA"/>
</dbReference>
<dbReference type="SMART" id="SM00326">
    <property type="entry name" value="SH3"/>
    <property type="match status" value="1"/>
</dbReference>
<dbReference type="GO" id="GO:0051666">
    <property type="term" value="P:actin cortical patch localization"/>
    <property type="evidence" value="ECO:0007669"/>
    <property type="project" value="InterPro"/>
</dbReference>
<feature type="compositionally biased region" description="Pro residues" evidence="5">
    <location>
        <begin position="301"/>
        <end position="332"/>
    </location>
</feature>
<dbReference type="GO" id="GO:0015629">
    <property type="term" value="C:actin cytoskeleton"/>
    <property type="evidence" value="ECO:0007669"/>
    <property type="project" value="TreeGrafter"/>
</dbReference>
<dbReference type="Pfam" id="PF14604">
    <property type="entry name" value="SH3_9"/>
    <property type="match status" value="1"/>
</dbReference>
<dbReference type="InterPro" id="IPR036028">
    <property type="entry name" value="SH3-like_dom_sf"/>
</dbReference>
<proteinExistence type="predicted"/>
<dbReference type="SUPFAM" id="SSF50044">
    <property type="entry name" value="SH3-domain"/>
    <property type="match status" value="1"/>
</dbReference>
<dbReference type="GO" id="GO:0008289">
    <property type="term" value="F:lipid binding"/>
    <property type="evidence" value="ECO:0007669"/>
    <property type="project" value="TreeGrafter"/>
</dbReference>
<evidence type="ECO:0000313" key="8">
    <source>
        <dbReference type="Proteomes" id="UP001230188"/>
    </source>
</evidence>
<evidence type="ECO:0000259" key="6">
    <source>
        <dbReference type="PROSITE" id="PS50002"/>
    </source>
</evidence>
<organism evidence="7 8">
    <name type="scientific">Chrysophaeum taylorii</name>
    <dbReference type="NCBI Taxonomy" id="2483200"/>
    <lineage>
        <taxon>Eukaryota</taxon>
        <taxon>Sar</taxon>
        <taxon>Stramenopiles</taxon>
        <taxon>Ochrophyta</taxon>
        <taxon>Pelagophyceae</taxon>
        <taxon>Pelagomonadales</taxon>
        <taxon>Pelagomonadaceae</taxon>
        <taxon>Chrysophaeum</taxon>
    </lineage>
</organism>
<dbReference type="AlphaFoldDB" id="A0AAD7XKK3"/>
<dbReference type="CDD" id="cd00174">
    <property type="entry name" value="SH3"/>
    <property type="match status" value="1"/>
</dbReference>
<evidence type="ECO:0000256" key="4">
    <source>
        <dbReference type="PROSITE-ProRule" id="PRU00192"/>
    </source>
</evidence>
<dbReference type="InterPro" id="IPR001452">
    <property type="entry name" value="SH3_domain"/>
</dbReference>
<keyword evidence="3" id="KW-0963">Cytoplasm</keyword>
<sequence>MFSREARRRNKEAFLQKVGVHASSEDADFVEEARAHGETEARLAEVQRALAAYRVTLEAFADAGVSLAKALRSLASDKTRAEVDHATEREWRFKTVVAPAAIHALRELAEAPLARAARAGAVADLTAKRREARLDCDSFASRLDERADEARRRLDALTVACRDEFETFASKTTAAVAQAVGALLGCQCAVFERAAEACADRLVARDSCVATFAAAALALCSMNEAQLAADDSRALDDEDSPRPPPPEGVVEARRPPAPLAFPMPTGAAQRPEPITPKKSSSSSSSSARRRPEPSRHRTVLRPPPAKDQPPQQAPRPLSAPAPTTKPPPPPPRDVVVARHAYDAARPGDLSFAPGDTIYVTTKKTNGWWIGYLAGGSADATGEFPSNYVVSREHATSS</sequence>
<dbReference type="InterPro" id="IPR027267">
    <property type="entry name" value="AH/BAR_dom_sf"/>
</dbReference>
<keyword evidence="8" id="KW-1185">Reference proteome</keyword>
<dbReference type="PRINTS" id="PR00452">
    <property type="entry name" value="SH3DOMAIN"/>
</dbReference>
<evidence type="ECO:0000256" key="1">
    <source>
        <dbReference type="ARBA" id="ARBA00004496"/>
    </source>
</evidence>
<dbReference type="SUPFAM" id="SSF103657">
    <property type="entry name" value="BAR/IMD domain-like"/>
    <property type="match status" value="1"/>
</dbReference>
<keyword evidence="2 4" id="KW-0728">SH3 domain</keyword>
<protein>
    <recommendedName>
        <fullName evidence="6">SH3 domain-containing protein</fullName>
    </recommendedName>
</protein>
<name>A0AAD7XKK3_9STRA</name>
<dbReference type="PANTHER" id="PTHR47174">
    <property type="entry name" value="BRIDGING INTEGRATOR 3"/>
    <property type="match status" value="1"/>
</dbReference>
<gene>
    <name evidence="7" type="ORF">CTAYLR_001499</name>
</gene>
<comment type="subcellular location">
    <subcellularLocation>
        <location evidence="1">Cytoplasm</location>
    </subcellularLocation>
</comment>
<dbReference type="Proteomes" id="UP001230188">
    <property type="component" value="Unassembled WGS sequence"/>
</dbReference>
<dbReference type="GO" id="GO:0005737">
    <property type="term" value="C:cytoplasm"/>
    <property type="evidence" value="ECO:0007669"/>
    <property type="project" value="UniProtKB-SubCell"/>
</dbReference>
<dbReference type="Gene3D" id="1.20.1270.60">
    <property type="entry name" value="Arfaptin homology (AH) domain/BAR domain"/>
    <property type="match status" value="1"/>
</dbReference>
<dbReference type="PROSITE" id="PS50002">
    <property type="entry name" value="SH3"/>
    <property type="match status" value="1"/>
</dbReference>
<dbReference type="GO" id="GO:0097320">
    <property type="term" value="P:plasma membrane tubulation"/>
    <property type="evidence" value="ECO:0007669"/>
    <property type="project" value="TreeGrafter"/>
</dbReference>
<evidence type="ECO:0000256" key="5">
    <source>
        <dbReference type="SAM" id="MobiDB-lite"/>
    </source>
</evidence>
<feature type="region of interest" description="Disordered" evidence="5">
    <location>
        <begin position="230"/>
        <end position="334"/>
    </location>
</feature>
<evidence type="ECO:0000256" key="2">
    <source>
        <dbReference type="ARBA" id="ARBA00022443"/>
    </source>
</evidence>
<dbReference type="Gene3D" id="2.30.30.40">
    <property type="entry name" value="SH3 Domains"/>
    <property type="match status" value="1"/>
</dbReference>
<reference evidence="7" key="1">
    <citation type="submission" date="2023-01" db="EMBL/GenBank/DDBJ databases">
        <title>Metagenome sequencing of chrysophaentin producing Chrysophaeum taylorii.</title>
        <authorList>
            <person name="Davison J."/>
            <person name="Bewley C."/>
        </authorList>
    </citation>
    <scope>NUCLEOTIDE SEQUENCE</scope>
    <source>
        <strain evidence="7">NIES-1699</strain>
    </source>
</reference>
<evidence type="ECO:0000256" key="3">
    <source>
        <dbReference type="ARBA" id="ARBA00022490"/>
    </source>
</evidence>
<feature type="domain" description="SH3" evidence="6">
    <location>
        <begin position="330"/>
        <end position="393"/>
    </location>
</feature>
<comment type="caution">
    <text evidence="7">The sequence shown here is derived from an EMBL/GenBank/DDBJ whole genome shotgun (WGS) entry which is preliminary data.</text>
</comment>
<dbReference type="PANTHER" id="PTHR47174:SF3">
    <property type="entry name" value="BRIDGING INTEGRATOR 3"/>
    <property type="match status" value="1"/>
</dbReference>
<evidence type="ECO:0000313" key="7">
    <source>
        <dbReference type="EMBL" id="KAJ8602986.1"/>
    </source>
</evidence>
<accession>A0AAD7XKK3</accession>
<dbReference type="GO" id="GO:0006897">
    <property type="term" value="P:endocytosis"/>
    <property type="evidence" value="ECO:0007669"/>
    <property type="project" value="InterPro"/>
</dbReference>